<proteinExistence type="inferred from homology"/>
<keyword evidence="3" id="KW-0723">Serine/threonine-protein kinase</keyword>
<keyword evidence="7" id="KW-0067">ATP-binding</keyword>
<evidence type="ECO:0000256" key="3">
    <source>
        <dbReference type="ARBA" id="ARBA00022527"/>
    </source>
</evidence>
<dbReference type="OrthoDB" id="336747at2759"/>
<dbReference type="Gene3D" id="6.10.140.620">
    <property type="match status" value="1"/>
</dbReference>
<dbReference type="GO" id="GO:0004674">
    <property type="term" value="F:protein serine/threonine kinase activity"/>
    <property type="evidence" value="ECO:0007669"/>
    <property type="project" value="UniProtKB-KW"/>
</dbReference>
<evidence type="ECO:0000256" key="5">
    <source>
        <dbReference type="ARBA" id="ARBA00022741"/>
    </source>
</evidence>
<dbReference type="Gene3D" id="3.30.200.20">
    <property type="entry name" value="Phosphorylase Kinase, domain 1"/>
    <property type="match status" value="1"/>
</dbReference>
<evidence type="ECO:0000256" key="2">
    <source>
        <dbReference type="ARBA" id="ARBA00006692"/>
    </source>
</evidence>
<dbReference type="GO" id="GO:0004713">
    <property type="term" value="F:protein tyrosine kinase activity"/>
    <property type="evidence" value="ECO:0007669"/>
    <property type="project" value="InterPro"/>
</dbReference>
<organism evidence="9 10">
    <name type="scientific">Cercopithifilaria johnstoni</name>
    <dbReference type="NCBI Taxonomy" id="2874296"/>
    <lineage>
        <taxon>Eukaryota</taxon>
        <taxon>Metazoa</taxon>
        <taxon>Ecdysozoa</taxon>
        <taxon>Nematoda</taxon>
        <taxon>Chromadorea</taxon>
        <taxon>Rhabditida</taxon>
        <taxon>Spirurina</taxon>
        <taxon>Spiruromorpha</taxon>
        <taxon>Filarioidea</taxon>
        <taxon>Onchocercidae</taxon>
        <taxon>Cercopithifilaria</taxon>
    </lineage>
</organism>
<feature type="domain" description="Protein kinase" evidence="8">
    <location>
        <begin position="20"/>
        <end position="285"/>
    </location>
</feature>
<evidence type="ECO:0000313" key="9">
    <source>
        <dbReference type="EMBL" id="CAG9540351.1"/>
    </source>
</evidence>
<reference evidence="9" key="1">
    <citation type="submission" date="2021-09" db="EMBL/GenBank/DDBJ databases">
        <authorList>
            <consortium name="Pathogen Informatics"/>
        </authorList>
    </citation>
    <scope>NUCLEOTIDE SEQUENCE</scope>
</reference>
<dbReference type="Proteomes" id="UP000746747">
    <property type="component" value="Unassembled WGS sequence"/>
</dbReference>
<gene>
    <name evidence="9" type="ORF">CJOHNSTONI_LOCUS9874</name>
</gene>
<name>A0A8J2MCP5_9BILA</name>
<dbReference type="Pfam" id="PF00069">
    <property type="entry name" value="Pkinase"/>
    <property type="match status" value="1"/>
</dbReference>
<evidence type="ECO:0000256" key="4">
    <source>
        <dbReference type="ARBA" id="ARBA00022679"/>
    </source>
</evidence>
<dbReference type="SMART" id="SM00219">
    <property type="entry name" value="TyrKc"/>
    <property type="match status" value="1"/>
</dbReference>
<dbReference type="InterPro" id="IPR011009">
    <property type="entry name" value="Kinase-like_dom_sf"/>
</dbReference>
<dbReference type="PROSITE" id="PS00109">
    <property type="entry name" value="PROTEIN_KINASE_TYR"/>
    <property type="match status" value="1"/>
</dbReference>
<evidence type="ECO:0000313" key="10">
    <source>
        <dbReference type="Proteomes" id="UP000746747"/>
    </source>
</evidence>
<dbReference type="Gene3D" id="1.10.510.10">
    <property type="entry name" value="Transferase(Phosphotransferase) domain 1"/>
    <property type="match status" value="1"/>
</dbReference>
<dbReference type="SUPFAM" id="SSF56112">
    <property type="entry name" value="Protein kinase-like (PK-like)"/>
    <property type="match status" value="1"/>
</dbReference>
<dbReference type="PROSITE" id="PS50011">
    <property type="entry name" value="PROTEIN_KINASE_DOM"/>
    <property type="match status" value="1"/>
</dbReference>
<dbReference type="InterPro" id="IPR050205">
    <property type="entry name" value="CDPK_Ser/Thr_kinases"/>
</dbReference>
<dbReference type="PANTHER" id="PTHR24349">
    <property type="entry name" value="SERINE/THREONINE-PROTEIN KINASE"/>
    <property type="match status" value="1"/>
</dbReference>
<dbReference type="InterPro" id="IPR008266">
    <property type="entry name" value="Tyr_kinase_AS"/>
</dbReference>
<dbReference type="FunFam" id="1.10.510.10:FF:000571">
    <property type="entry name" value="Maternal embryonic leucine zipper kinase"/>
    <property type="match status" value="1"/>
</dbReference>
<keyword evidence="5" id="KW-0547">Nucleotide-binding</keyword>
<evidence type="ECO:0000259" key="8">
    <source>
        <dbReference type="PROSITE" id="PS50011"/>
    </source>
</evidence>
<evidence type="ECO:0000256" key="6">
    <source>
        <dbReference type="ARBA" id="ARBA00022777"/>
    </source>
</evidence>
<accession>A0A8J2MCP5</accession>
<dbReference type="GO" id="GO:0005524">
    <property type="term" value="F:ATP binding"/>
    <property type="evidence" value="ECO:0007669"/>
    <property type="project" value="UniProtKB-KW"/>
</dbReference>
<evidence type="ECO:0000256" key="1">
    <source>
        <dbReference type="ARBA" id="ARBA00001946"/>
    </source>
</evidence>
<comment type="cofactor">
    <cofactor evidence="1">
        <name>Mg(2+)</name>
        <dbReference type="ChEBI" id="CHEBI:18420"/>
    </cofactor>
</comment>
<protein>
    <recommendedName>
        <fullName evidence="8">Protein kinase domain-containing protein</fullName>
    </recommendedName>
</protein>
<dbReference type="InterPro" id="IPR000719">
    <property type="entry name" value="Prot_kinase_dom"/>
</dbReference>
<keyword evidence="10" id="KW-1185">Reference proteome</keyword>
<keyword evidence="4" id="KW-0808">Transferase</keyword>
<keyword evidence="6" id="KW-0418">Kinase</keyword>
<comment type="similarity">
    <text evidence="2">Belongs to the protein kinase superfamily. CAMK Ser/Thr protein kinase family.</text>
</comment>
<dbReference type="AlphaFoldDB" id="A0A8J2MCP5"/>
<sequence length="443" mass="49589">MYAGQSWNLSEETVLLNHHYQLGDIIERGPLSTVYRAVHRITSKLYSVKSINLQKYSITSGLIRTDVDNEIEICAVLKHPFLCELKDVIAGDKAVHMVFEFLDGDDICFEIVKRASAGFVYSEAVASHYIRQLMQALEYMHSQGIIHRDIRPHNVVLASKDNSAPLKLTGFGVSIKLPTPTATIRAGRVGVSHFMAPEVVSNAEYGTKADMWSAGVLLYILLCGRLPFIGTRHDIYEGITEGRYSHHGGTWQQISDSAKDLLIRLLTVNPNNRISAEGALNHEWLRERSRYAPRRHLQNTVEQIRRYNARRKLKSNILSAVNNEKWSEGYDSFNDVNINDTAFATYSHIAVSGDLLPGGDTCDADGCTRRGPDQVIPKDLSGVEKILKSLDQIATLVDTSFNAEIMNPSIINSSLENADLKTILMVIFEKIKQVIFKNAVNDM</sequence>
<dbReference type="EMBL" id="CAKAEH010001938">
    <property type="protein sequence ID" value="CAG9540351.1"/>
    <property type="molecule type" value="Genomic_DNA"/>
</dbReference>
<dbReference type="InterPro" id="IPR020635">
    <property type="entry name" value="Tyr_kinase_cat_dom"/>
</dbReference>
<evidence type="ECO:0000256" key="7">
    <source>
        <dbReference type="ARBA" id="ARBA00022840"/>
    </source>
</evidence>
<comment type="caution">
    <text evidence="9">The sequence shown here is derived from an EMBL/GenBank/DDBJ whole genome shotgun (WGS) entry which is preliminary data.</text>
</comment>